<dbReference type="Proteomes" id="UP000789920">
    <property type="component" value="Unassembled WGS sequence"/>
</dbReference>
<comment type="caution">
    <text evidence="1">The sequence shown here is derived from an EMBL/GenBank/DDBJ whole genome shotgun (WGS) entry which is preliminary data.</text>
</comment>
<proteinExistence type="predicted"/>
<gene>
    <name evidence="1" type="ORF">RPERSI_LOCUS14148</name>
</gene>
<evidence type="ECO:0000313" key="1">
    <source>
        <dbReference type="EMBL" id="CAG8750629.1"/>
    </source>
</evidence>
<organism evidence="1 2">
    <name type="scientific">Racocetra persica</name>
    <dbReference type="NCBI Taxonomy" id="160502"/>
    <lineage>
        <taxon>Eukaryota</taxon>
        <taxon>Fungi</taxon>
        <taxon>Fungi incertae sedis</taxon>
        <taxon>Mucoromycota</taxon>
        <taxon>Glomeromycotina</taxon>
        <taxon>Glomeromycetes</taxon>
        <taxon>Diversisporales</taxon>
        <taxon>Gigasporaceae</taxon>
        <taxon>Racocetra</taxon>
    </lineage>
</organism>
<sequence>GASSHVTDASIIVSFKLHYRCIQLQHAINCDEARESDIYKVDQLQAIRWVKVNGTVVLSSLPSLIEDVKKSIFVNPDDELATEKLQQTLNALHIHNLIPIKDLLDFEKKRTEIHQQFNDDDFVEAATEIDHVENKRINDSRVIIKFLHKLQSYIHEKVQKEEAEKQIQSILDQFFQ</sequence>
<evidence type="ECO:0000313" key="2">
    <source>
        <dbReference type="Proteomes" id="UP000789920"/>
    </source>
</evidence>
<reference evidence="1" key="1">
    <citation type="submission" date="2021-06" db="EMBL/GenBank/DDBJ databases">
        <authorList>
            <person name="Kallberg Y."/>
            <person name="Tangrot J."/>
            <person name="Rosling A."/>
        </authorList>
    </citation>
    <scope>NUCLEOTIDE SEQUENCE</scope>
    <source>
        <strain evidence="1">MA461A</strain>
    </source>
</reference>
<feature type="non-terminal residue" evidence="1">
    <location>
        <position position="176"/>
    </location>
</feature>
<protein>
    <submittedName>
        <fullName evidence="1">12330_t:CDS:1</fullName>
    </submittedName>
</protein>
<keyword evidence="2" id="KW-1185">Reference proteome</keyword>
<dbReference type="EMBL" id="CAJVQC010032261">
    <property type="protein sequence ID" value="CAG8750629.1"/>
    <property type="molecule type" value="Genomic_DNA"/>
</dbReference>
<accession>A0ACA9QLF5</accession>
<feature type="non-terminal residue" evidence="1">
    <location>
        <position position="1"/>
    </location>
</feature>
<name>A0ACA9QLF5_9GLOM</name>